<dbReference type="InterPro" id="IPR056689">
    <property type="entry name" value="DUF7787"/>
</dbReference>
<gene>
    <name evidence="2" type="ORF">CTI12_AA233450</name>
</gene>
<comment type="caution">
    <text evidence="2">The sequence shown here is derived from an EMBL/GenBank/DDBJ whole genome shotgun (WGS) entry which is preliminary data.</text>
</comment>
<dbReference type="PANTHER" id="PTHR35096">
    <property type="entry name" value="BNAA08G28570D PROTEIN"/>
    <property type="match status" value="1"/>
</dbReference>
<evidence type="ECO:0000313" key="2">
    <source>
        <dbReference type="EMBL" id="PWA76575.1"/>
    </source>
</evidence>
<dbReference type="Pfam" id="PF25042">
    <property type="entry name" value="DUF7787"/>
    <property type="match status" value="1"/>
</dbReference>
<sequence length="117" mass="12783">MHGFKSVKVPKNDLMGAVRSIDLMDAHHTTLQSDVSSNAFLSLNDVIRDLSVLHWQKCCITVVETINSVTDFSSVVDEASSKCSKSECNTASSSRNDSFGNYTDSQALMKCKVSPSF</sequence>
<name>A0A2U1NSS7_ARTAN</name>
<accession>A0A2U1NSS7</accession>
<feature type="domain" description="DUF7787" evidence="1">
    <location>
        <begin position="1"/>
        <end position="25"/>
    </location>
</feature>
<organism evidence="2 3">
    <name type="scientific">Artemisia annua</name>
    <name type="common">Sweet wormwood</name>
    <dbReference type="NCBI Taxonomy" id="35608"/>
    <lineage>
        <taxon>Eukaryota</taxon>
        <taxon>Viridiplantae</taxon>
        <taxon>Streptophyta</taxon>
        <taxon>Embryophyta</taxon>
        <taxon>Tracheophyta</taxon>
        <taxon>Spermatophyta</taxon>
        <taxon>Magnoliopsida</taxon>
        <taxon>eudicotyledons</taxon>
        <taxon>Gunneridae</taxon>
        <taxon>Pentapetalae</taxon>
        <taxon>asterids</taxon>
        <taxon>campanulids</taxon>
        <taxon>Asterales</taxon>
        <taxon>Asteraceae</taxon>
        <taxon>Asteroideae</taxon>
        <taxon>Anthemideae</taxon>
        <taxon>Artemisiinae</taxon>
        <taxon>Artemisia</taxon>
    </lineage>
</organism>
<dbReference type="EMBL" id="PKPP01002251">
    <property type="protein sequence ID" value="PWA76575.1"/>
    <property type="molecule type" value="Genomic_DNA"/>
</dbReference>
<keyword evidence="3" id="KW-1185">Reference proteome</keyword>
<reference evidence="2 3" key="1">
    <citation type="journal article" date="2018" name="Mol. Plant">
        <title>The genome of Artemisia annua provides insight into the evolution of Asteraceae family and artemisinin biosynthesis.</title>
        <authorList>
            <person name="Shen Q."/>
            <person name="Zhang L."/>
            <person name="Liao Z."/>
            <person name="Wang S."/>
            <person name="Yan T."/>
            <person name="Shi P."/>
            <person name="Liu M."/>
            <person name="Fu X."/>
            <person name="Pan Q."/>
            <person name="Wang Y."/>
            <person name="Lv Z."/>
            <person name="Lu X."/>
            <person name="Zhang F."/>
            <person name="Jiang W."/>
            <person name="Ma Y."/>
            <person name="Chen M."/>
            <person name="Hao X."/>
            <person name="Li L."/>
            <person name="Tang Y."/>
            <person name="Lv G."/>
            <person name="Zhou Y."/>
            <person name="Sun X."/>
            <person name="Brodelius P.E."/>
            <person name="Rose J.K.C."/>
            <person name="Tang K."/>
        </authorList>
    </citation>
    <scope>NUCLEOTIDE SEQUENCE [LARGE SCALE GENOMIC DNA]</scope>
    <source>
        <strain evidence="3">cv. Huhao1</strain>
        <tissue evidence="2">Leaf</tissue>
    </source>
</reference>
<protein>
    <recommendedName>
        <fullName evidence="1">DUF7787 domain-containing protein</fullName>
    </recommendedName>
</protein>
<dbReference type="AlphaFoldDB" id="A0A2U1NSS7"/>
<evidence type="ECO:0000313" key="3">
    <source>
        <dbReference type="Proteomes" id="UP000245207"/>
    </source>
</evidence>
<dbReference type="Proteomes" id="UP000245207">
    <property type="component" value="Unassembled WGS sequence"/>
</dbReference>
<dbReference type="PANTHER" id="PTHR35096:SF8">
    <property type="entry name" value="OS03G0308600 PROTEIN"/>
    <property type="match status" value="1"/>
</dbReference>
<evidence type="ECO:0000259" key="1">
    <source>
        <dbReference type="Pfam" id="PF25042"/>
    </source>
</evidence>
<proteinExistence type="predicted"/>
<dbReference type="OrthoDB" id="692230at2759"/>